<protein>
    <submittedName>
        <fullName evidence="1">Cytochrome P450</fullName>
    </submittedName>
</protein>
<name>A0ACB8BBY2_9AGAM</name>
<accession>A0ACB8BBY2</accession>
<keyword evidence="2" id="KW-1185">Reference proteome</keyword>
<proteinExistence type="predicted"/>
<organism evidence="1 2">
    <name type="scientific">Leucogyrophana mollusca</name>
    <dbReference type="NCBI Taxonomy" id="85980"/>
    <lineage>
        <taxon>Eukaryota</taxon>
        <taxon>Fungi</taxon>
        <taxon>Dikarya</taxon>
        <taxon>Basidiomycota</taxon>
        <taxon>Agaricomycotina</taxon>
        <taxon>Agaricomycetes</taxon>
        <taxon>Agaricomycetidae</taxon>
        <taxon>Boletales</taxon>
        <taxon>Boletales incertae sedis</taxon>
        <taxon>Leucogyrophana</taxon>
    </lineage>
</organism>
<dbReference type="EMBL" id="MU266467">
    <property type="protein sequence ID" value="KAH7922947.1"/>
    <property type="molecule type" value="Genomic_DNA"/>
</dbReference>
<evidence type="ECO:0000313" key="1">
    <source>
        <dbReference type="EMBL" id="KAH7922947.1"/>
    </source>
</evidence>
<comment type="caution">
    <text evidence="1">The sequence shown here is derived from an EMBL/GenBank/DDBJ whole genome shotgun (WGS) entry which is preliminary data.</text>
</comment>
<sequence>MSVPVDIRFGGLLALTLIAILGLRRRKSRGPPLPPGPTPLPFLGNVLSINGTAPWLTYTEWGTVYGDITYSRLLEKEVIVLNTEEAASSLLEGRSRNYSDRPSLPTIELFGIGVISSFLHYGDEWRQHRRLFHQVLRPQAVCEYEPVQMRESYRLLANLLDDSQHYPAHLELHSAAIIMSVIYGYDTVSRNDPLVTTVQNAIDVGLKVSTPEKTALLDALPFLYYLPSWFPGATFKQDAALCRKHWSDMIEVPYQYVKNEVAAGTEKVSMVADALKRYPIDETSSVVTERAIKNSAGAAFSAGAESTHGTLMTFLYAMILNPGVRQRAQAEIDSIVGNDRLPRFEDRASLPYVDAILRETLRWHPIAPLGVAHATTNADTFQGMHIPKGALVMANIWAMSQNAVKYPDPSEFKPERFLTAEGGLTDDKVPYAFGFGRRVCPGRHLAEASLWSAMVVILAVFDVTKPIDELGNEVDFEPKWATGLNSHPLPFPCRIVPRSAEMDRETLAHLISSAM</sequence>
<gene>
    <name evidence="1" type="ORF">BV22DRAFT_1106335</name>
</gene>
<dbReference type="Proteomes" id="UP000790709">
    <property type="component" value="Unassembled WGS sequence"/>
</dbReference>
<reference evidence="1" key="1">
    <citation type="journal article" date="2021" name="New Phytol.">
        <title>Evolutionary innovations through gain and loss of genes in the ectomycorrhizal Boletales.</title>
        <authorList>
            <person name="Wu G."/>
            <person name="Miyauchi S."/>
            <person name="Morin E."/>
            <person name="Kuo A."/>
            <person name="Drula E."/>
            <person name="Varga T."/>
            <person name="Kohler A."/>
            <person name="Feng B."/>
            <person name="Cao Y."/>
            <person name="Lipzen A."/>
            <person name="Daum C."/>
            <person name="Hundley H."/>
            <person name="Pangilinan J."/>
            <person name="Johnson J."/>
            <person name="Barry K."/>
            <person name="LaButti K."/>
            <person name="Ng V."/>
            <person name="Ahrendt S."/>
            <person name="Min B."/>
            <person name="Choi I.G."/>
            <person name="Park H."/>
            <person name="Plett J.M."/>
            <person name="Magnuson J."/>
            <person name="Spatafora J.W."/>
            <person name="Nagy L.G."/>
            <person name="Henrissat B."/>
            <person name="Grigoriev I.V."/>
            <person name="Yang Z.L."/>
            <person name="Xu J."/>
            <person name="Martin F.M."/>
        </authorList>
    </citation>
    <scope>NUCLEOTIDE SEQUENCE</scope>
    <source>
        <strain evidence="1">KUC20120723A-06</strain>
    </source>
</reference>
<evidence type="ECO:0000313" key="2">
    <source>
        <dbReference type="Proteomes" id="UP000790709"/>
    </source>
</evidence>